<proteinExistence type="predicted"/>
<evidence type="ECO:0000313" key="2">
    <source>
        <dbReference type="Proteomes" id="UP000602198"/>
    </source>
</evidence>
<keyword evidence="2" id="KW-1185">Reference proteome</keyword>
<dbReference type="Gene3D" id="3.30.429.10">
    <property type="entry name" value="Macrophage Migration Inhibitory Factor"/>
    <property type="match status" value="1"/>
</dbReference>
<sequence length="142" mass="15324">MPMIQLTLPAGILTAETRDSLRKSLPATLLRWENAPDNAFFRAQAWVRIEETAPGEFGALEDDLPRFRVDVTAPEGALSERRIAGLVKEVTDQVLTAAGLPVEDALRVWVLVHPQPEGTWGAGGNVVRFQEIAAAAKAAANA</sequence>
<organism evidence="1 2">
    <name type="scientific">Nocardia acididurans</name>
    <dbReference type="NCBI Taxonomy" id="2802282"/>
    <lineage>
        <taxon>Bacteria</taxon>
        <taxon>Bacillati</taxon>
        <taxon>Actinomycetota</taxon>
        <taxon>Actinomycetes</taxon>
        <taxon>Mycobacteriales</taxon>
        <taxon>Nocardiaceae</taxon>
        <taxon>Nocardia</taxon>
    </lineage>
</organism>
<name>A0ABS1M9K0_9NOCA</name>
<dbReference type="InterPro" id="IPR014347">
    <property type="entry name" value="Tautomerase/MIF_sf"/>
</dbReference>
<comment type="caution">
    <text evidence="1">The sequence shown here is derived from an EMBL/GenBank/DDBJ whole genome shotgun (WGS) entry which is preliminary data.</text>
</comment>
<dbReference type="EMBL" id="JAERRJ010000008">
    <property type="protein sequence ID" value="MBL1076971.1"/>
    <property type="molecule type" value="Genomic_DNA"/>
</dbReference>
<protein>
    <submittedName>
        <fullName evidence="1">Tautomerase family protein</fullName>
    </submittedName>
</protein>
<reference evidence="1 2" key="1">
    <citation type="submission" date="2021-01" db="EMBL/GenBank/DDBJ databases">
        <title>WGS of actinomycetes isolated from Thailand.</title>
        <authorList>
            <person name="Thawai C."/>
        </authorList>
    </citation>
    <scope>NUCLEOTIDE SEQUENCE [LARGE SCALE GENOMIC DNA]</scope>
    <source>
        <strain evidence="1 2">LPG 2</strain>
    </source>
</reference>
<evidence type="ECO:0000313" key="1">
    <source>
        <dbReference type="EMBL" id="MBL1076971.1"/>
    </source>
</evidence>
<gene>
    <name evidence="1" type="ORF">JK358_21475</name>
</gene>
<dbReference type="Proteomes" id="UP000602198">
    <property type="component" value="Unassembled WGS sequence"/>
</dbReference>
<dbReference type="RefSeq" id="WP_201949551.1">
    <property type="nucleotide sequence ID" value="NZ_JAERRJ010000008.1"/>
</dbReference>
<accession>A0ABS1M9K0</accession>